<dbReference type="KEGG" id="vg:22111345"/>
<dbReference type="Pfam" id="PF24732">
    <property type="entry name" value="ParE_like"/>
    <property type="match status" value="1"/>
</dbReference>
<protein>
    <recommendedName>
        <fullName evidence="1">ParE-like toxin domain-containing protein</fullName>
    </recommendedName>
</protein>
<dbReference type="RefSeq" id="YP_009101892.1">
    <property type="nucleotide sequence ID" value="NC_025447.1"/>
</dbReference>
<feature type="domain" description="ParE-like toxin" evidence="1">
    <location>
        <begin position="21"/>
        <end position="77"/>
    </location>
</feature>
<name>A0A097EXR4_9CAUD</name>
<evidence type="ECO:0000259" key="1">
    <source>
        <dbReference type="Pfam" id="PF24732"/>
    </source>
</evidence>
<accession>A0A097EXR4</accession>
<evidence type="ECO:0000313" key="2">
    <source>
        <dbReference type="EMBL" id="AIT14195.1"/>
    </source>
</evidence>
<gene>
    <name evidence="2" type="primary">305</name>
    <name evidence="2" type="ORF">PBI_121Q_305</name>
</gene>
<proteinExistence type="predicted"/>
<dbReference type="EMBL" id="KM507819">
    <property type="protein sequence ID" value="AIT14195.1"/>
    <property type="molecule type" value="Genomic_DNA"/>
</dbReference>
<dbReference type="Proteomes" id="UP000029889">
    <property type="component" value="Segment"/>
</dbReference>
<dbReference type="GeneID" id="22111345"/>
<reference evidence="2 3" key="1">
    <citation type="submission" date="2014-09" db="EMBL/GenBank/DDBJ databases">
        <authorList>
            <person name="Lapin J.S."/>
            <person name="Pope W.H."/>
            <person name="Hua J."/>
            <person name="Ford M.E."/>
            <person name="Conway J.F."/>
            <person name="Hatfull G.F."/>
            <person name="Hendrix R.W."/>
        </authorList>
    </citation>
    <scope>NUCLEOTIDE SEQUENCE [LARGE SCALE GENOMIC DNA]</scope>
</reference>
<dbReference type="OrthoDB" id="37375at10239"/>
<evidence type="ECO:0000313" key="3">
    <source>
        <dbReference type="Proteomes" id="UP000029889"/>
    </source>
</evidence>
<dbReference type="InterPro" id="IPR056925">
    <property type="entry name" value="ParE-like"/>
</dbReference>
<sequence length="84" mass="9712">MIKVQLSNDNVLRVHYKAPQRIITKAVQLANEFINGSLLPRKLSNGKLRVIDVDTNNRIVIESTGKINLYEHQQYNKKIKLISR</sequence>
<organism evidence="2 3">
    <name type="scientific">Escherichia phage 121Q</name>
    <dbReference type="NCBI Taxonomy" id="1555202"/>
    <lineage>
        <taxon>Viruses</taxon>
        <taxon>Duplodnaviria</taxon>
        <taxon>Heunggongvirae</taxon>
        <taxon>Uroviricota</taxon>
        <taxon>Caudoviricetes</taxon>
        <taxon>Asteriusvirus</taxon>
        <taxon>Asteriusvirus av121Q</taxon>
    </lineage>
</organism>
<keyword evidence="3" id="KW-1185">Reference proteome</keyword>